<reference evidence="1" key="1">
    <citation type="submission" date="2021-03" db="EMBL/GenBank/DDBJ databases">
        <title>Leucobacter chromiisoli sp. nov., isolated from chromium-containing soil of chemical plant.</title>
        <authorList>
            <person name="Xu Z."/>
        </authorList>
    </citation>
    <scope>NUCLEOTIDE SEQUENCE</scope>
    <source>
        <strain evidence="1">S27</strain>
    </source>
</reference>
<dbReference type="Gene3D" id="3.40.50.300">
    <property type="entry name" value="P-loop containing nucleotide triphosphate hydrolases"/>
    <property type="match status" value="1"/>
</dbReference>
<accession>A0A939S7L7</accession>
<keyword evidence="2" id="KW-1185">Reference proteome</keyword>
<evidence type="ECO:0000313" key="1">
    <source>
        <dbReference type="EMBL" id="MBO1901121.1"/>
    </source>
</evidence>
<proteinExistence type="predicted"/>
<organism evidence="1 2">
    <name type="scientific">Leucobacter weissii</name>
    <dbReference type="NCBI Taxonomy" id="1983706"/>
    <lineage>
        <taxon>Bacteria</taxon>
        <taxon>Bacillati</taxon>
        <taxon>Actinomycetota</taxon>
        <taxon>Actinomycetes</taxon>
        <taxon>Micrococcales</taxon>
        <taxon>Microbacteriaceae</taxon>
        <taxon>Leucobacter</taxon>
    </lineage>
</organism>
<dbReference type="RefSeq" id="WP_208096335.1">
    <property type="nucleotide sequence ID" value="NZ_JAGDYM010000004.1"/>
</dbReference>
<dbReference type="PANTHER" id="PTHR42708">
    <property type="entry name" value="ATP/GTP-BINDING PROTEIN-RELATED"/>
    <property type="match status" value="1"/>
</dbReference>
<dbReference type="InterPro" id="IPR052705">
    <property type="entry name" value="Gliding_Motility_GTPase"/>
</dbReference>
<gene>
    <name evidence="1" type="ORF">J4H92_04055</name>
</gene>
<dbReference type="EMBL" id="JAGDYM010000004">
    <property type="protein sequence ID" value="MBO1901121.1"/>
    <property type="molecule type" value="Genomic_DNA"/>
</dbReference>
<dbReference type="SUPFAM" id="SSF52540">
    <property type="entry name" value="P-loop containing nucleoside triphosphate hydrolases"/>
    <property type="match status" value="1"/>
</dbReference>
<dbReference type="PANTHER" id="PTHR42708:SF1">
    <property type="entry name" value="GLIDING MOTILITY PROTEIN MGLA"/>
    <property type="match status" value="1"/>
</dbReference>
<dbReference type="AlphaFoldDB" id="A0A939S7L7"/>
<comment type="caution">
    <text evidence="1">The sequence shown here is derived from an EMBL/GenBank/DDBJ whole genome shotgun (WGS) entry which is preliminary data.</text>
</comment>
<dbReference type="CDD" id="cd00882">
    <property type="entry name" value="Ras_like_GTPase"/>
    <property type="match status" value="1"/>
</dbReference>
<protein>
    <submittedName>
        <fullName evidence="1">ATP/GTP-binding protein</fullName>
    </submittedName>
</protein>
<dbReference type="Proteomes" id="UP000664382">
    <property type="component" value="Unassembled WGS sequence"/>
</dbReference>
<name>A0A939S7L7_9MICO</name>
<sequence length="185" mass="20195">MTEHVILFAGPMGAGKTTAIRSLSDIEVISTEATNSDRATFDKETTTVALDYGEIGINETEKIRMYGIPGQRRFDFMWEILKDRAMGLLLLVHADSPDIGGSIEEHLEAFGDIVERGGVVVGVTRSDVHGPGALGRAQAATGRLFPGRPIPVFEIDARDTEQMRVALMTLIADVEARELIRGSRR</sequence>
<evidence type="ECO:0000313" key="2">
    <source>
        <dbReference type="Proteomes" id="UP000664382"/>
    </source>
</evidence>
<dbReference type="InterPro" id="IPR027417">
    <property type="entry name" value="P-loop_NTPase"/>
</dbReference>